<dbReference type="GeneID" id="107122183"/>
<gene>
    <name evidence="3" type="primary">LOC107122183</name>
</gene>
<dbReference type="RefSeq" id="XP_015280696.1">
    <property type="nucleotide sequence ID" value="XM_015425210.1"/>
</dbReference>
<accession>A0ABM1L409</accession>
<keyword evidence="2" id="KW-1185">Reference proteome</keyword>
<evidence type="ECO:0000313" key="3">
    <source>
        <dbReference type="RefSeq" id="XP_015280696.1"/>
    </source>
</evidence>
<dbReference type="PANTHER" id="PTHR37397">
    <property type="entry name" value="SI:CH211-183D21.1"/>
    <property type="match status" value="1"/>
</dbReference>
<evidence type="ECO:0000313" key="2">
    <source>
        <dbReference type="Proteomes" id="UP000694871"/>
    </source>
</evidence>
<protein>
    <submittedName>
        <fullName evidence="3">Uncharacterized protein LOC107122183</fullName>
    </submittedName>
</protein>
<proteinExistence type="predicted"/>
<name>A0ABM1L409_GEKJA</name>
<keyword evidence="1" id="KW-0732">Signal</keyword>
<dbReference type="PANTHER" id="PTHR37397:SF1">
    <property type="entry name" value="LTD DOMAIN-CONTAINING PROTEIN"/>
    <property type="match status" value="1"/>
</dbReference>
<evidence type="ECO:0000256" key="1">
    <source>
        <dbReference type="SAM" id="SignalP"/>
    </source>
</evidence>
<feature type="non-terminal residue" evidence="3">
    <location>
        <position position="292"/>
    </location>
</feature>
<reference evidence="3" key="1">
    <citation type="submission" date="2025-08" db="UniProtKB">
        <authorList>
            <consortium name="RefSeq"/>
        </authorList>
    </citation>
    <scope>IDENTIFICATION</scope>
</reference>
<feature type="signal peptide" evidence="1">
    <location>
        <begin position="1"/>
        <end position="22"/>
    </location>
</feature>
<sequence length="292" mass="32001">MGPVQLTTAVWLVSVLLCEVASQNLIKSPKKEKTEHLLLISEVNADNPGDDTSEYVELYHTSGRQTPLDGYHLVFYNGNGNRAYRVKDLAGFSTDSQGFFLVGSSAVMPRPSVILPKNTIQNGPDAIAVYFGRGPFYENMMVTNESLVDALVHKSKNSDRADDLVRILTPGIEPYLEDPLFRTSDESLERCQGRDSHWFFQVATPTPGSENHCVPFAQLNASTLLISEVNVVSSPGEFEYVELQGPPSTDVKDLMLVLVEGSTQKIYFAMEVSGRTSPDGLLLIGPGQAGTR</sequence>
<feature type="chain" id="PRO_5045154541" evidence="1">
    <location>
        <begin position="23"/>
        <end position="292"/>
    </location>
</feature>
<organism evidence="2 3">
    <name type="scientific">Gekko japonicus</name>
    <name type="common">Schlegel's Japanese gecko</name>
    <dbReference type="NCBI Taxonomy" id="146911"/>
    <lineage>
        <taxon>Eukaryota</taxon>
        <taxon>Metazoa</taxon>
        <taxon>Chordata</taxon>
        <taxon>Craniata</taxon>
        <taxon>Vertebrata</taxon>
        <taxon>Euteleostomi</taxon>
        <taxon>Lepidosauria</taxon>
        <taxon>Squamata</taxon>
        <taxon>Bifurcata</taxon>
        <taxon>Gekkota</taxon>
        <taxon>Gekkonidae</taxon>
        <taxon>Gekkoninae</taxon>
        <taxon>Gekko</taxon>
    </lineage>
</organism>
<dbReference type="Proteomes" id="UP000694871">
    <property type="component" value="Unplaced"/>
</dbReference>